<dbReference type="PANTHER" id="PTHR46082:SF11">
    <property type="entry name" value="AAA+ ATPASE DOMAIN-CONTAINING PROTEIN-RELATED"/>
    <property type="match status" value="1"/>
</dbReference>
<feature type="domain" description="AAA+ ATPase" evidence="2">
    <location>
        <begin position="358"/>
        <end position="502"/>
    </location>
</feature>
<dbReference type="InterPro" id="IPR000845">
    <property type="entry name" value="Nucleoside_phosphorylase_d"/>
</dbReference>
<dbReference type="SUPFAM" id="SSF52540">
    <property type="entry name" value="P-loop containing nucleoside triphosphate hydrolases"/>
    <property type="match status" value="1"/>
</dbReference>
<feature type="repeat" description="TPR" evidence="1">
    <location>
        <begin position="770"/>
        <end position="803"/>
    </location>
</feature>
<dbReference type="InterPro" id="IPR027417">
    <property type="entry name" value="P-loop_NTPase"/>
</dbReference>
<dbReference type="InterPro" id="IPR019734">
    <property type="entry name" value="TPR_rpt"/>
</dbReference>
<dbReference type="Proteomes" id="UP001149165">
    <property type="component" value="Unassembled WGS sequence"/>
</dbReference>
<dbReference type="Gene3D" id="3.40.50.300">
    <property type="entry name" value="P-loop containing nucleotide triphosphate hydrolases"/>
    <property type="match status" value="1"/>
</dbReference>
<dbReference type="Pfam" id="PF13424">
    <property type="entry name" value="TPR_12"/>
    <property type="match status" value="4"/>
</dbReference>
<dbReference type="GO" id="GO:0003824">
    <property type="term" value="F:catalytic activity"/>
    <property type="evidence" value="ECO:0007669"/>
    <property type="project" value="InterPro"/>
</dbReference>
<dbReference type="OrthoDB" id="5986190at2759"/>
<dbReference type="SUPFAM" id="SSF53167">
    <property type="entry name" value="Purine and uridine phosphorylases"/>
    <property type="match status" value="1"/>
</dbReference>
<dbReference type="InterPro" id="IPR053137">
    <property type="entry name" value="NLR-like"/>
</dbReference>
<dbReference type="EMBL" id="JAPQKH010000004">
    <property type="protein sequence ID" value="KAJ5101052.1"/>
    <property type="molecule type" value="Genomic_DNA"/>
</dbReference>
<dbReference type="PANTHER" id="PTHR46082">
    <property type="entry name" value="ATP/GTP-BINDING PROTEIN-RELATED"/>
    <property type="match status" value="1"/>
</dbReference>
<dbReference type="InterPro" id="IPR003593">
    <property type="entry name" value="AAA+_ATPase"/>
</dbReference>
<reference evidence="3" key="2">
    <citation type="journal article" date="2023" name="IMA Fungus">
        <title>Comparative genomic study of the Penicillium genus elucidates a diverse pangenome and 15 lateral gene transfer events.</title>
        <authorList>
            <person name="Petersen C."/>
            <person name="Sorensen T."/>
            <person name="Nielsen M.R."/>
            <person name="Sondergaard T.E."/>
            <person name="Sorensen J.L."/>
            <person name="Fitzpatrick D.A."/>
            <person name="Frisvad J.C."/>
            <person name="Nielsen K.L."/>
        </authorList>
    </citation>
    <scope>NUCLEOTIDE SEQUENCE</scope>
    <source>
        <strain evidence="3">IBT 30069</strain>
    </source>
</reference>
<proteinExistence type="predicted"/>
<dbReference type="GO" id="GO:0043531">
    <property type="term" value="F:ADP binding"/>
    <property type="evidence" value="ECO:0007669"/>
    <property type="project" value="InterPro"/>
</dbReference>
<evidence type="ECO:0000259" key="2">
    <source>
        <dbReference type="SMART" id="SM00382"/>
    </source>
</evidence>
<dbReference type="Pfam" id="PF00931">
    <property type="entry name" value="NB-ARC"/>
    <property type="match status" value="1"/>
</dbReference>
<gene>
    <name evidence="3" type="ORF">N7456_007104</name>
</gene>
<feature type="repeat" description="TPR" evidence="1">
    <location>
        <begin position="1023"/>
        <end position="1056"/>
    </location>
</feature>
<dbReference type="InterPro" id="IPR002182">
    <property type="entry name" value="NB-ARC"/>
</dbReference>
<dbReference type="PROSITE" id="PS50005">
    <property type="entry name" value="TPR"/>
    <property type="match status" value="2"/>
</dbReference>
<accession>A0A9W9FJ13</accession>
<dbReference type="GO" id="GO:0009116">
    <property type="term" value="P:nucleoside metabolic process"/>
    <property type="evidence" value="ECO:0007669"/>
    <property type="project" value="InterPro"/>
</dbReference>
<organism evidence="3 4">
    <name type="scientific">Penicillium angulare</name>
    <dbReference type="NCBI Taxonomy" id="116970"/>
    <lineage>
        <taxon>Eukaryota</taxon>
        <taxon>Fungi</taxon>
        <taxon>Dikarya</taxon>
        <taxon>Ascomycota</taxon>
        <taxon>Pezizomycotina</taxon>
        <taxon>Eurotiomycetes</taxon>
        <taxon>Eurotiomycetidae</taxon>
        <taxon>Eurotiales</taxon>
        <taxon>Aspergillaceae</taxon>
        <taxon>Penicillium</taxon>
    </lineage>
</organism>
<name>A0A9W9FJ13_9EURO</name>
<evidence type="ECO:0000313" key="3">
    <source>
        <dbReference type="EMBL" id="KAJ5101052.1"/>
    </source>
</evidence>
<dbReference type="InterPro" id="IPR011990">
    <property type="entry name" value="TPR-like_helical_dom_sf"/>
</dbReference>
<dbReference type="Pfam" id="PF01048">
    <property type="entry name" value="PNP_UDP_1"/>
    <property type="match status" value="1"/>
</dbReference>
<evidence type="ECO:0000256" key="1">
    <source>
        <dbReference type="PROSITE-ProRule" id="PRU00339"/>
    </source>
</evidence>
<dbReference type="PRINTS" id="PR00381">
    <property type="entry name" value="KINESINLIGHT"/>
</dbReference>
<dbReference type="SMART" id="SM00382">
    <property type="entry name" value="AAA"/>
    <property type="match status" value="1"/>
</dbReference>
<keyword evidence="4" id="KW-1185">Reference proteome</keyword>
<comment type="caution">
    <text evidence="3">The sequence shown here is derived from an EMBL/GenBank/DDBJ whole genome shotgun (WGS) entry which is preliminary data.</text>
</comment>
<dbReference type="Gene3D" id="1.25.40.10">
    <property type="entry name" value="Tetratricopeptide repeat domain"/>
    <property type="match status" value="3"/>
</dbReference>
<sequence>MISPTVAKLPYTHHDYPVAWICALPLEMAAAKMMLDRLHPSLPQPESDHNAYTLGSISGHNVVVACLPSGVYGTTAAAVVLAHTLETFPSLRFGLMVGIGGGVPSNDTDIRLGDVVISMPTATSGGVVQYDYGKTLRGGRFERTGSLNKPPQYLLTAVSQIRSDALCGSTLTDENLLGVLQRHPNIQRFCRPDVDWLFQASYDHSSESADCSKCDQDRLVTRLSRETNGPKIHYGLIASGNQVMKDAVARDTIAQELNILCFEMEAAGLMDQLSCLVIRGICDYCDSHKHKKWQGYAALTAAAYTKALLRAVPMSSHTRNLYGKDRRHWMVPFARNTRFVGRQEEIRRLENFMSKPLGPNKIAIHGLGGIGKTQIALELAYRIRDKNPECSIFWIPCTNYESVEQTYLNIALTLGISNAESAKAKEQVKVHLSQASAGRWLLIFDNADDIEMWIKPEGSTNASPLKNILPYSESGHILFTSRNRRLAVKLAASNVLLVPDVDQSTAMEILEKSLIQINLSYENDAASTLLEQLSFLPLAISQAAAYINENDILISDYLSLLKQKEMSAAELLSEEFEDDGRYAEIQNPVITTWLISFVQIQQLDSLAADYLSFMACINPRDIPQSILPPTPSAKKRVDAFGLLKAYSFISEHSHEKKFSLHRLVHLAMRNWMRKEKIIDRWVSLAAERLNELFPDNDHSNRELWRDYLAHALYLTNSEESHHFYFEHVGFTSRVGILLQSDGRYKEANHLFARNLKIREEALGPEHPDTLTSVSHLGSVLERQGKYEEAEAMYRRALEGREKVLGPEYPDTLKSVSDLGFVLERRQDKYEEAEAMYRRALEGREKGLGPEHPNTLTSVSYLGSLLKRQGKYKEAEAMHRRALEGREKGLGPEHPGTLASVTNLGSVLERQGKYKEAEAMHQRVLEGYTKTLGPEHPYTLTSVSHLAFVFDRQGKYEETEAIHRQVFKGYTEALGPEHPYTIISVNNLGCVLKRQGKYEEAEAMYRRAFEGYKKALGPEHPDTLTMINNLGSVFERQGKYEEAEAMHRRALEGREKGLGPEHPDTLRGITNLSSVLERQGKYEEAEAMHRRALEGREKGLGPEHPDTLTSVTNLGSVLERQGKYEEAEAMHRRVLEGREKGLGPEHPDTLTSVKILTHLRKSLERMQYVSAISSKQALPILAPSQDRLKTAAQKFLEYHPLLGFPRSANAVPRPCDMNEVD</sequence>
<dbReference type="InterPro" id="IPR035994">
    <property type="entry name" value="Nucleoside_phosphorylase_sf"/>
</dbReference>
<reference evidence="3" key="1">
    <citation type="submission" date="2022-11" db="EMBL/GenBank/DDBJ databases">
        <authorList>
            <person name="Petersen C."/>
        </authorList>
    </citation>
    <scope>NUCLEOTIDE SEQUENCE</scope>
    <source>
        <strain evidence="3">IBT 30069</strain>
    </source>
</reference>
<dbReference type="SMART" id="SM00028">
    <property type="entry name" value="TPR"/>
    <property type="match status" value="7"/>
</dbReference>
<keyword evidence="1" id="KW-0802">TPR repeat</keyword>
<dbReference type="Pfam" id="PF13374">
    <property type="entry name" value="TPR_10"/>
    <property type="match status" value="2"/>
</dbReference>
<dbReference type="SUPFAM" id="SSF48452">
    <property type="entry name" value="TPR-like"/>
    <property type="match status" value="3"/>
</dbReference>
<dbReference type="AlphaFoldDB" id="A0A9W9FJ13"/>
<dbReference type="Gene3D" id="3.40.50.1580">
    <property type="entry name" value="Nucleoside phosphorylase domain"/>
    <property type="match status" value="1"/>
</dbReference>
<evidence type="ECO:0000313" key="4">
    <source>
        <dbReference type="Proteomes" id="UP001149165"/>
    </source>
</evidence>
<protein>
    <submittedName>
        <fullName evidence="3">Tetratricopeptide-like helical</fullName>
    </submittedName>
</protein>